<evidence type="ECO:0000256" key="8">
    <source>
        <dbReference type="ARBA" id="ARBA00023012"/>
    </source>
</evidence>
<evidence type="ECO:0000256" key="1">
    <source>
        <dbReference type="ARBA" id="ARBA00000085"/>
    </source>
</evidence>
<dbReference type="InterPro" id="IPR036890">
    <property type="entry name" value="HATPase_C_sf"/>
</dbReference>
<keyword evidence="3" id="KW-0597">Phosphoprotein</keyword>
<dbReference type="PROSITE" id="PS50112">
    <property type="entry name" value="PAS"/>
    <property type="match status" value="1"/>
</dbReference>
<dbReference type="PRINTS" id="PR00344">
    <property type="entry name" value="BCTRLSENSOR"/>
</dbReference>
<reference evidence="12 13" key="1">
    <citation type="journal article" date="2011" name="Curr. Microbiol.">
        <title>Luteibacter jiangsuensis sp. nov.: a methamidophos-degrading bacterium isolated from a methamidophos-manufacturing factory.</title>
        <authorList>
            <person name="Wang L."/>
            <person name="Wang G.L."/>
            <person name="Li S.P."/>
            <person name="Jiang J.D."/>
        </authorList>
    </citation>
    <scope>NUCLEOTIDE SEQUENCE [LARGE SCALE GENOMIC DNA]</scope>
    <source>
        <strain evidence="12 13">CGMCC 1.10133</strain>
    </source>
</reference>
<keyword evidence="5" id="KW-0547">Nucleotide-binding</keyword>
<evidence type="ECO:0000256" key="7">
    <source>
        <dbReference type="ARBA" id="ARBA00022840"/>
    </source>
</evidence>
<keyword evidence="4" id="KW-0808">Transferase</keyword>
<dbReference type="InterPro" id="IPR000700">
    <property type="entry name" value="PAS-assoc_C"/>
</dbReference>
<dbReference type="Pfam" id="PF13426">
    <property type="entry name" value="PAS_9"/>
    <property type="match status" value="1"/>
</dbReference>
<dbReference type="PANTHER" id="PTHR43065:SF46">
    <property type="entry name" value="C4-DICARBOXYLATE TRANSPORT SENSOR PROTEIN DCTB"/>
    <property type="match status" value="1"/>
</dbReference>
<dbReference type="PROSITE" id="PS50113">
    <property type="entry name" value="PAC"/>
    <property type="match status" value="1"/>
</dbReference>
<dbReference type="EC" id="2.7.13.3" evidence="2"/>
<evidence type="ECO:0000259" key="10">
    <source>
        <dbReference type="PROSITE" id="PS50112"/>
    </source>
</evidence>
<dbReference type="InterPro" id="IPR004358">
    <property type="entry name" value="Sig_transdc_His_kin-like_C"/>
</dbReference>
<sequence>MTAMAALGERSGFPGSVVTLTGNGDITDWNASAERTYGWLRKDMLGQSLQQRLRCQSFRFPGLREPEAHRTLRTWSGVCERLTRSGHLHIAHIVRIAVGHRLGDTSIVEFGTDLTGAIQKGQERAYHSGCPAPASWWSVDFDAVMARAKTLVEAGVHNLAGFLIERPAMVRAMLAEARVLRVTDSALDMFSSSSRHAPLDNLGLIIPDDSLADFAEAIAEAVDGETFQVVTTRFCALDGRAFDGVMNVTFAGPASSGDVTNVGITDTGTMGGTVASVEATARRYRELFDAIPCAVAEVDSRSLFETARELIASGIDDVEAYLDAHPAVHRRARSGLKFVSGNTEFLRMVGARSEADIVGPIARFLPQTSHCARFIAACATGQSRVQADMTLLRRDGSTMPCHLETSLRPIEGRPHTSIVTLYDLSERVAAEERVADAQAESAHAARVAMLGGLGVSIAHEVAQPLAVIALDAMALRKWLASPEPDMVELDALATRLLTQTSRAMDLLGSIRAMARRAPPEVEAVDLNDVLQASLRLVANDISRNNITLDQTLAREPLWVTGDRVQLGQIVVNLVSNAIQALAGTEGSERRIGVSTREEDAHAELVVDDNGPGLGETAATQVFERFFTTKQGGLGIGLPIARSIAHTHGGTLVVADAPEGWRCRFLLRLPCLPGG</sequence>
<accession>A0ABX0Q2V0</accession>
<evidence type="ECO:0000313" key="12">
    <source>
        <dbReference type="EMBL" id="NID03553.1"/>
    </source>
</evidence>
<feature type="domain" description="Histidine kinase" evidence="9">
    <location>
        <begin position="456"/>
        <end position="672"/>
    </location>
</feature>
<evidence type="ECO:0000259" key="11">
    <source>
        <dbReference type="PROSITE" id="PS50113"/>
    </source>
</evidence>
<dbReference type="InterPro" id="IPR000014">
    <property type="entry name" value="PAS"/>
</dbReference>
<dbReference type="SUPFAM" id="SSF55785">
    <property type="entry name" value="PYP-like sensor domain (PAS domain)"/>
    <property type="match status" value="2"/>
</dbReference>
<evidence type="ECO:0000256" key="6">
    <source>
        <dbReference type="ARBA" id="ARBA00022777"/>
    </source>
</evidence>
<comment type="caution">
    <text evidence="12">The sequence shown here is derived from an EMBL/GenBank/DDBJ whole genome shotgun (WGS) entry which is preliminary data.</text>
</comment>
<dbReference type="InterPro" id="IPR035965">
    <property type="entry name" value="PAS-like_dom_sf"/>
</dbReference>
<dbReference type="Gene3D" id="1.10.287.130">
    <property type="match status" value="1"/>
</dbReference>
<feature type="domain" description="PAS" evidence="10">
    <location>
        <begin position="17"/>
        <end position="49"/>
    </location>
</feature>
<evidence type="ECO:0000259" key="9">
    <source>
        <dbReference type="PROSITE" id="PS50109"/>
    </source>
</evidence>
<dbReference type="InterPro" id="IPR003594">
    <property type="entry name" value="HATPase_dom"/>
</dbReference>
<feature type="domain" description="PAC" evidence="11">
    <location>
        <begin position="385"/>
        <end position="436"/>
    </location>
</feature>
<keyword evidence="8" id="KW-0902">Two-component regulatory system</keyword>
<dbReference type="SUPFAM" id="SSF55874">
    <property type="entry name" value="ATPase domain of HSP90 chaperone/DNA topoisomerase II/histidine kinase"/>
    <property type="match status" value="1"/>
</dbReference>
<keyword evidence="6" id="KW-0418">Kinase</keyword>
<keyword evidence="13" id="KW-1185">Reference proteome</keyword>
<name>A0ABX0Q2V0_9GAMM</name>
<keyword evidence="7" id="KW-0067">ATP-binding</keyword>
<evidence type="ECO:0000256" key="2">
    <source>
        <dbReference type="ARBA" id="ARBA00012438"/>
    </source>
</evidence>
<evidence type="ECO:0000256" key="4">
    <source>
        <dbReference type="ARBA" id="ARBA00022679"/>
    </source>
</evidence>
<dbReference type="InterPro" id="IPR013767">
    <property type="entry name" value="PAS_fold"/>
</dbReference>
<dbReference type="Pfam" id="PF00989">
    <property type="entry name" value="PAS"/>
    <property type="match status" value="1"/>
</dbReference>
<dbReference type="InterPro" id="IPR005467">
    <property type="entry name" value="His_kinase_dom"/>
</dbReference>
<comment type="catalytic activity">
    <reaction evidence="1">
        <text>ATP + protein L-histidine = ADP + protein N-phospho-L-histidine.</text>
        <dbReference type="EC" id="2.7.13.3"/>
    </reaction>
</comment>
<dbReference type="RefSeq" id="WP_167122385.1">
    <property type="nucleotide sequence ID" value="NZ_JAAQQR010000001.1"/>
</dbReference>
<organism evidence="12 13">
    <name type="scientific">Luteibacter jiangsuensis</name>
    <dbReference type="NCBI Taxonomy" id="637577"/>
    <lineage>
        <taxon>Bacteria</taxon>
        <taxon>Pseudomonadati</taxon>
        <taxon>Pseudomonadota</taxon>
        <taxon>Gammaproteobacteria</taxon>
        <taxon>Lysobacterales</taxon>
        <taxon>Rhodanobacteraceae</taxon>
        <taxon>Luteibacter</taxon>
    </lineage>
</organism>
<dbReference type="SMART" id="SM00387">
    <property type="entry name" value="HATPase_c"/>
    <property type="match status" value="1"/>
</dbReference>
<dbReference type="CDD" id="cd00130">
    <property type="entry name" value="PAS"/>
    <property type="match status" value="1"/>
</dbReference>
<evidence type="ECO:0000256" key="3">
    <source>
        <dbReference type="ARBA" id="ARBA00022553"/>
    </source>
</evidence>
<dbReference type="Pfam" id="PF02518">
    <property type="entry name" value="HATPase_c"/>
    <property type="match status" value="1"/>
</dbReference>
<evidence type="ECO:0000256" key="5">
    <source>
        <dbReference type="ARBA" id="ARBA00022741"/>
    </source>
</evidence>
<proteinExistence type="predicted"/>
<gene>
    <name evidence="12" type="ORF">HBF26_01540</name>
</gene>
<evidence type="ECO:0000313" key="13">
    <source>
        <dbReference type="Proteomes" id="UP001429601"/>
    </source>
</evidence>
<dbReference type="PANTHER" id="PTHR43065">
    <property type="entry name" value="SENSOR HISTIDINE KINASE"/>
    <property type="match status" value="1"/>
</dbReference>
<protein>
    <recommendedName>
        <fullName evidence="2">histidine kinase</fullName>
        <ecNumber evidence="2">2.7.13.3</ecNumber>
    </recommendedName>
</protein>
<dbReference type="Gene3D" id="3.30.450.20">
    <property type="entry name" value="PAS domain"/>
    <property type="match status" value="2"/>
</dbReference>
<dbReference type="Gene3D" id="3.30.565.10">
    <property type="entry name" value="Histidine kinase-like ATPase, C-terminal domain"/>
    <property type="match status" value="1"/>
</dbReference>
<dbReference type="Proteomes" id="UP001429601">
    <property type="component" value="Unassembled WGS sequence"/>
</dbReference>
<dbReference type="PROSITE" id="PS50109">
    <property type="entry name" value="HIS_KIN"/>
    <property type="match status" value="1"/>
</dbReference>
<dbReference type="EMBL" id="JAAQQR010000001">
    <property type="protein sequence ID" value="NID03553.1"/>
    <property type="molecule type" value="Genomic_DNA"/>
</dbReference>